<keyword evidence="4" id="KW-1185">Reference proteome</keyword>
<comment type="caution">
    <text evidence="3">The sequence shown here is derived from an EMBL/GenBank/DDBJ whole genome shotgun (WGS) entry which is preliminary data.</text>
</comment>
<accession>A0AAI8VB85</accession>
<evidence type="ECO:0000313" key="4">
    <source>
        <dbReference type="Proteomes" id="UP001295740"/>
    </source>
</evidence>
<feature type="region of interest" description="Disordered" evidence="1">
    <location>
        <begin position="302"/>
        <end position="325"/>
    </location>
</feature>
<feature type="compositionally biased region" description="Basic and acidic residues" evidence="1">
    <location>
        <begin position="1"/>
        <end position="10"/>
    </location>
</feature>
<evidence type="ECO:0000256" key="2">
    <source>
        <dbReference type="SAM" id="Phobius"/>
    </source>
</evidence>
<keyword evidence="2" id="KW-0812">Transmembrane</keyword>
<organism evidence="3 4">
    <name type="scientific">Anthostomella pinea</name>
    <dbReference type="NCBI Taxonomy" id="933095"/>
    <lineage>
        <taxon>Eukaryota</taxon>
        <taxon>Fungi</taxon>
        <taxon>Dikarya</taxon>
        <taxon>Ascomycota</taxon>
        <taxon>Pezizomycotina</taxon>
        <taxon>Sordariomycetes</taxon>
        <taxon>Xylariomycetidae</taxon>
        <taxon>Xylariales</taxon>
        <taxon>Xylariaceae</taxon>
        <taxon>Anthostomella</taxon>
    </lineage>
</organism>
<dbReference type="Proteomes" id="UP001295740">
    <property type="component" value="Unassembled WGS sequence"/>
</dbReference>
<feature type="compositionally biased region" description="Basic residues" evidence="1">
    <location>
        <begin position="38"/>
        <end position="52"/>
    </location>
</feature>
<feature type="region of interest" description="Disordered" evidence="1">
    <location>
        <begin position="1"/>
        <end position="131"/>
    </location>
</feature>
<keyword evidence="2" id="KW-1133">Transmembrane helix</keyword>
<dbReference type="EMBL" id="CAUWAG010000003">
    <property type="protein sequence ID" value="CAJ2501725.1"/>
    <property type="molecule type" value="Genomic_DNA"/>
</dbReference>
<keyword evidence="2" id="KW-0472">Membrane</keyword>
<feature type="transmembrane region" description="Helical" evidence="2">
    <location>
        <begin position="262"/>
        <end position="281"/>
    </location>
</feature>
<sequence length="349" mass="39236">MSSKFNDFEPLKQSATSPQRSRHQLRRSITELSSPVKLPRHHHLHHHHHRKGRDRDDHVSVSAGPMSHLPRGSLDLLPRSEGTTPGVMTDTGSRPDFLQLEAENADGAPASSLSKDEQIQKERRKAASATTGLRKSLVDLSTFSNATMRRLDDTYYSVLEKLSLLQNTIVAMKEVAGMADEVNDEFKTESQGLVSDIETQLESFGQLDDQQQRIKELQGRIHTGRDKVLALSKRVDVVRERVEDWERADREWQERTRKRLKVLWTIMLSVAFAMMLLYVGAQYAPAAMDVSIITELASGAKNERPSMGELTGNSSKSAAAMTDEVREALSRRRDNSLAKDEALRALDEL</sequence>
<evidence type="ECO:0000313" key="3">
    <source>
        <dbReference type="EMBL" id="CAJ2501725.1"/>
    </source>
</evidence>
<gene>
    <name evidence="3" type="ORF">KHLLAP_LOCUS2193</name>
</gene>
<proteinExistence type="predicted"/>
<protein>
    <submittedName>
        <fullName evidence="3">Uu.00g045780.m01.CDS01</fullName>
    </submittedName>
</protein>
<name>A0AAI8VB85_9PEZI</name>
<evidence type="ECO:0000256" key="1">
    <source>
        <dbReference type="SAM" id="MobiDB-lite"/>
    </source>
</evidence>
<reference evidence="3" key="1">
    <citation type="submission" date="2023-10" db="EMBL/GenBank/DDBJ databases">
        <authorList>
            <person name="Hackl T."/>
        </authorList>
    </citation>
    <scope>NUCLEOTIDE SEQUENCE</scope>
</reference>
<dbReference type="AlphaFoldDB" id="A0AAI8VB85"/>